<organism evidence="12 13">
    <name type="scientific">Shewanella youngdeokensis</name>
    <dbReference type="NCBI Taxonomy" id="2999068"/>
    <lineage>
        <taxon>Bacteria</taxon>
        <taxon>Pseudomonadati</taxon>
        <taxon>Pseudomonadota</taxon>
        <taxon>Gammaproteobacteria</taxon>
        <taxon>Alteromonadales</taxon>
        <taxon>Shewanellaceae</taxon>
        <taxon>Shewanella</taxon>
    </lineage>
</organism>
<comment type="subcellular location">
    <subcellularLocation>
        <location evidence="1">Cytoplasm</location>
        <location evidence="1">Cytosol</location>
    </subcellularLocation>
</comment>
<evidence type="ECO:0000259" key="11">
    <source>
        <dbReference type="Pfam" id="PF00483"/>
    </source>
</evidence>
<evidence type="ECO:0000256" key="6">
    <source>
        <dbReference type="ARBA" id="ARBA00044196"/>
    </source>
</evidence>
<keyword evidence="5" id="KW-0648">Protein biosynthesis</keyword>
<dbReference type="InterPro" id="IPR005835">
    <property type="entry name" value="NTP_transferase_dom"/>
</dbReference>
<keyword evidence="13" id="KW-1185">Reference proteome</keyword>
<keyword evidence="10" id="KW-0812">Transmembrane</keyword>
<dbReference type="InterPro" id="IPR051960">
    <property type="entry name" value="eIF2B_gamma"/>
</dbReference>
<dbReference type="PANTHER" id="PTHR45989">
    <property type="entry name" value="TRANSLATION INITIATION FACTOR EIF-2B SUBUNIT GAMMA"/>
    <property type="match status" value="1"/>
</dbReference>
<accession>A0ABZ0K1A9</accession>
<dbReference type="InterPro" id="IPR029044">
    <property type="entry name" value="Nucleotide-diphossugar_trans"/>
</dbReference>
<evidence type="ECO:0000256" key="2">
    <source>
        <dbReference type="ARBA" id="ARBA00007878"/>
    </source>
</evidence>
<keyword evidence="10" id="KW-1133">Transmembrane helix</keyword>
<dbReference type="Pfam" id="PF00483">
    <property type="entry name" value="NTP_transferase"/>
    <property type="match status" value="1"/>
</dbReference>
<dbReference type="EMBL" id="CP136522">
    <property type="protein sequence ID" value="WOT06332.1"/>
    <property type="molecule type" value="Genomic_DNA"/>
</dbReference>
<evidence type="ECO:0000256" key="3">
    <source>
        <dbReference type="ARBA" id="ARBA00022490"/>
    </source>
</evidence>
<evidence type="ECO:0000256" key="8">
    <source>
        <dbReference type="ARBA" id="ARBA00045373"/>
    </source>
</evidence>
<evidence type="ECO:0000256" key="5">
    <source>
        <dbReference type="ARBA" id="ARBA00022917"/>
    </source>
</evidence>
<keyword evidence="4" id="KW-0396">Initiation factor</keyword>
<evidence type="ECO:0000256" key="4">
    <source>
        <dbReference type="ARBA" id="ARBA00022540"/>
    </source>
</evidence>
<comment type="function">
    <text evidence="8">Acts as a component of the translation initiation factor 2B (eIF2B) complex, which catalyzes the exchange of GDP for GTP on the eukaryotic initiation factor 2 (eIF2) complex gamma subunit. Its guanine nucleotide exchange factor activity is repressed when bound to eIF2 complex phosphorylated on the alpha subunit, thereby limiting the amount of methionyl-initiator methionine tRNA available to the ribosome and consequently global translation is repressed.</text>
</comment>
<dbReference type="RefSeq" id="WP_310470606.1">
    <property type="nucleotide sequence ID" value="NZ_CP136522.1"/>
</dbReference>
<evidence type="ECO:0000256" key="10">
    <source>
        <dbReference type="SAM" id="Phobius"/>
    </source>
</evidence>
<feature type="domain" description="Nucleotidyl transferase" evidence="11">
    <location>
        <begin position="3"/>
        <end position="124"/>
    </location>
</feature>
<dbReference type="PANTHER" id="PTHR45989:SF1">
    <property type="entry name" value="TRANSLATION INITIATION FACTOR EIF-2B SUBUNIT GAMMA"/>
    <property type="match status" value="1"/>
</dbReference>
<reference evidence="12 13" key="1">
    <citation type="submission" date="2023-10" db="EMBL/GenBank/DDBJ databases">
        <title>Complete genome sequence of Shewanella sp. DAU334.</title>
        <authorList>
            <person name="Lee Y.-S."/>
            <person name="Jeong H.-R."/>
            <person name="Hwang E.-J."/>
            <person name="Choi Y.-L."/>
            <person name="Kim G.-D."/>
        </authorList>
    </citation>
    <scope>NUCLEOTIDE SEQUENCE [LARGE SCALE GENOMIC DNA]</scope>
    <source>
        <strain evidence="12 13">DAU334</strain>
    </source>
</reference>
<sequence length="480" mass="52517">MQAIIFANRHGNELAPLNEHYCPALLPVGNKAVIEFTLEDLADANISKVKIITSSQSAAIEKRIGNGEQWGLEVEYFLSREQEAVPKVLQRLSLDSNEAILLARGDMLRSPCIKSFVEFNQQISQGHVVAKLANQHAGLMMLPAATDLTSKISWPLAKIDTVTEQHSTTQILHGDSFMLDSLANYMSANQTMAAGKFVGAQPKGRYFSSSAADQGFFVGAKTNSDSLRMHNAWGVIGNNTWIDGSVDMQQSIVIGQNCLVGKACSLKNCLILDNTYVGQGLNVTDAIVSKGLLLMPTDGSHINLTDPSIIADNTQSAQIAPSQQVAKLDRLQAITLFVIGLMLAPLLLLMSLINQPHQIFIKESMQLNGKVITSRRWNINALFIARLPQLYWVITGHIALFGATPFAASQADIAINNRSSTLGLYGPLQLVSHHSAPIEERQLIEAEYINTEQRSKYWLLVLRSLFGNVTKTKPAITATK</sequence>
<comment type="subunit">
    <text evidence="9">Component of the translation initiation factor 2B (eIF2B) complex which is a heterodecamer of two sets of five different subunits: alpha, beta, gamma, delta and epsilon. Subunits alpha, beta and delta comprise a regulatory subcomplex and subunits epsilon and gamma comprise a catalytic subcomplex. Within the complex, the hexameric regulatory complex resides at the center, with the two heterodimeric catalytic subcomplexes bound on opposite sides.</text>
</comment>
<evidence type="ECO:0000313" key="12">
    <source>
        <dbReference type="EMBL" id="WOT06332.1"/>
    </source>
</evidence>
<dbReference type="Gene3D" id="3.90.550.10">
    <property type="entry name" value="Spore Coat Polysaccharide Biosynthesis Protein SpsA, Chain A"/>
    <property type="match status" value="1"/>
</dbReference>
<evidence type="ECO:0000313" key="13">
    <source>
        <dbReference type="Proteomes" id="UP001529491"/>
    </source>
</evidence>
<protein>
    <recommendedName>
        <fullName evidence="6">Translation initiation factor eIF2B subunit gamma</fullName>
    </recommendedName>
    <alternativeName>
        <fullName evidence="7">eIF2B GDP-GTP exchange factor subunit gamma</fullName>
    </alternativeName>
</protein>
<comment type="similarity">
    <text evidence="2">Belongs to the eIF-2B gamma/epsilon subunits family.</text>
</comment>
<dbReference type="Gene3D" id="2.160.10.10">
    <property type="entry name" value="Hexapeptide repeat proteins"/>
    <property type="match status" value="1"/>
</dbReference>
<feature type="transmembrane region" description="Helical" evidence="10">
    <location>
        <begin position="331"/>
        <end position="353"/>
    </location>
</feature>
<name>A0ABZ0K1A9_9GAMM</name>
<evidence type="ECO:0000256" key="1">
    <source>
        <dbReference type="ARBA" id="ARBA00004514"/>
    </source>
</evidence>
<evidence type="ECO:0000256" key="9">
    <source>
        <dbReference type="ARBA" id="ARBA00046432"/>
    </source>
</evidence>
<keyword evidence="10" id="KW-0472">Membrane</keyword>
<gene>
    <name evidence="12" type="ORF">RGE70_05920</name>
</gene>
<keyword evidence="3" id="KW-0963">Cytoplasm</keyword>
<evidence type="ECO:0000256" key="7">
    <source>
        <dbReference type="ARBA" id="ARBA00044229"/>
    </source>
</evidence>
<dbReference type="Proteomes" id="UP001529491">
    <property type="component" value="Chromosome"/>
</dbReference>
<dbReference type="SUPFAM" id="SSF53448">
    <property type="entry name" value="Nucleotide-diphospho-sugar transferases"/>
    <property type="match status" value="1"/>
</dbReference>
<proteinExistence type="inferred from homology"/>